<dbReference type="InterPro" id="IPR005225">
    <property type="entry name" value="Small_GTP-bd"/>
</dbReference>
<dbReference type="InterPro" id="IPR000178">
    <property type="entry name" value="TF_IF2_bacterial-like"/>
</dbReference>
<dbReference type="Pfam" id="PF08364">
    <property type="entry name" value="IF2_assoc"/>
    <property type="match status" value="1"/>
</dbReference>
<evidence type="ECO:0000256" key="11">
    <source>
        <dbReference type="RuleBase" id="RU000645"/>
    </source>
</evidence>
<keyword evidence="8 9" id="KW-0342">GTP-binding</keyword>
<dbReference type="Pfam" id="PF04760">
    <property type="entry name" value="IF2_N"/>
    <property type="match status" value="1"/>
</dbReference>
<accession>A0A286G945</accession>
<dbReference type="Pfam" id="PF03144">
    <property type="entry name" value="GTP_EFTU_D2"/>
    <property type="match status" value="1"/>
</dbReference>
<dbReference type="InterPro" id="IPR053905">
    <property type="entry name" value="EF-G-like_DII"/>
</dbReference>
<evidence type="ECO:0000256" key="1">
    <source>
        <dbReference type="ARBA" id="ARBA00004496"/>
    </source>
</evidence>
<feature type="compositionally biased region" description="Basic and acidic residues" evidence="12">
    <location>
        <begin position="1"/>
        <end position="26"/>
    </location>
</feature>
<evidence type="ECO:0000256" key="8">
    <source>
        <dbReference type="ARBA" id="ARBA00023134"/>
    </source>
</evidence>
<feature type="binding site" evidence="9">
    <location>
        <begin position="452"/>
        <end position="456"/>
    </location>
    <ligand>
        <name>GTP</name>
        <dbReference type="ChEBI" id="CHEBI:37565"/>
    </ligand>
</feature>
<evidence type="ECO:0000256" key="7">
    <source>
        <dbReference type="ARBA" id="ARBA00022917"/>
    </source>
</evidence>
<keyword evidence="7 9" id="KW-0648">Protein biosynthesis</keyword>
<dbReference type="HAMAP" id="MF_00100_B">
    <property type="entry name" value="IF_2_B"/>
    <property type="match status" value="1"/>
</dbReference>
<dbReference type="InterPro" id="IPR036925">
    <property type="entry name" value="TIF_IF2_dom3_sf"/>
</dbReference>
<dbReference type="RefSeq" id="WP_097278000.1">
    <property type="nucleotide sequence ID" value="NZ_OCNJ01000002.1"/>
</dbReference>
<dbReference type="Gene3D" id="3.40.50.10050">
    <property type="entry name" value="Translation initiation factor IF- 2, domain 3"/>
    <property type="match status" value="1"/>
</dbReference>
<keyword evidence="5 9" id="KW-0396">Initiation factor</keyword>
<proteinExistence type="inferred from homology"/>
<dbReference type="InterPro" id="IPR044145">
    <property type="entry name" value="IF2_II"/>
</dbReference>
<dbReference type="InterPro" id="IPR009000">
    <property type="entry name" value="Transl_B-barrel_sf"/>
</dbReference>
<evidence type="ECO:0000259" key="13">
    <source>
        <dbReference type="PROSITE" id="PS51722"/>
    </source>
</evidence>
<dbReference type="Pfam" id="PF11987">
    <property type="entry name" value="IF-2"/>
    <property type="match status" value="1"/>
</dbReference>
<keyword evidence="4 9" id="KW-0963">Cytoplasm</keyword>
<dbReference type="InterPro" id="IPR015760">
    <property type="entry name" value="TIF_IF2"/>
</dbReference>
<dbReference type="InterPro" id="IPR013575">
    <property type="entry name" value="IF2_assoc_dom_bac"/>
</dbReference>
<dbReference type="PROSITE" id="PS01176">
    <property type="entry name" value="IF2"/>
    <property type="match status" value="1"/>
</dbReference>
<sequence length="897" mass="97339">MANENERKLTLGKGKLELSKRVETDQVKQSFSHGRTKVVQVERRKKRHIAPGTEGQRPEGADAPAADAPQVERAASPGGVRLQPKSSRIDPPRRDTRGVTPPSGNLASEERQRRLAALQGAIIDQKRREEEEARRAAEEAARRKAEEEERRLREAEEAKRRAEEEAQAAAAEAARPAEPEAPAAAAEPEQAPEAPAARPAQPGRPAAATPATARPAVPGARPAGRGDDEDEDRPRRPGGGGGGGAAAPKGPAPRKVAAPSKAADGKRRGKLTIAAALDDDERGPRGRSVAAMRRAAQKERRKQQGFNQPSEKQVREVIVPETITVQELANRMAERAPNVIKTLMKMGVMATINQPIDADTAELVVAEFGHSAKRVSEADVLDGLGGADDRPDEMVSRPPVVTVMGHVDHGKTSLLDALRETDVVSSEAGGITQHIGAYQVTMHSGDKITFIDTPGHEAFTAMRSRGAKVTDIVVLVVAADDGIMPQTIEAIRHARAAEVPVVVAINKMDKPGANPDRIRQELLNHELVVEEMGGDVLSIEVSAKKRLNLEKLEEAILLQSEILDLKANPNRMAEGTVVEAKMEKGRGSVATVLIRRGTLRVGDIFVAGTEWGRVRAMIDDHGNRVEEAGPAFPVEVLGFQGTPQAGDDFSVVEDEAKARDVASYRQRKEREALAVKSARGSMEQMFAKIKAGEAKELPVVIKADVQGSVEAIVGTLEKLSTEEVKVRVLHSAVGGINESDITLAKASEALVIGFNVRANPQARELSRRDGVEIRYYSIIYDVAEDIRRALTGLLEPTFREKFIGYAQIRQVYNITKVGKVAGCMVTEGIIKRGCKVRLLRDDVVIHEGELGQLKRFKDDVREVREGFECGMSFANYDDIKEGDLIECFEMEEVAAEL</sequence>
<keyword evidence="15" id="KW-1185">Reference proteome</keyword>
<dbReference type="Proteomes" id="UP000219621">
    <property type="component" value="Unassembled WGS sequence"/>
</dbReference>
<dbReference type="FunFam" id="3.40.50.300:FF:000019">
    <property type="entry name" value="Translation initiation factor IF-2"/>
    <property type="match status" value="1"/>
</dbReference>
<dbReference type="NCBIfam" id="TIGR00487">
    <property type="entry name" value="IF-2"/>
    <property type="match status" value="1"/>
</dbReference>
<dbReference type="Pfam" id="PF00009">
    <property type="entry name" value="GTP_EFTU"/>
    <property type="match status" value="1"/>
</dbReference>
<dbReference type="CDD" id="cd03692">
    <property type="entry name" value="mtIF2_IVc"/>
    <property type="match status" value="1"/>
</dbReference>
<evidence type="ECO:0000256" key="12">
    <source>
        <dbReference type="SAM" id="MobiDB-lite"/>
    </source>
</evidence>
<feature type="domain" description="Tr-type G" evidence="13">
    <location>
        <begin position="396"/>
        <end position="564"/>
    </location>
</feature>
<feature type="region of interest" description="Disordered" evidence="12">
    <location>
        <begin position="1"/>
        <end position="312"/>
    </location>
</feature>
<dbReference type="GO" id="GO:0003924">
    <property type="term" value="F:GTPase activity"/>
    <property type="evidence" value="ECO:0007669"/>
    <property type="project" value="UniProtKB-UniRule"/>
</dbReference>
<dbReference type="PROSITE" id="PS51722">
    <property type="entry name" value="G_TR_2"/>
    <property type="match status" value="1"/>
</dbReference>
<dbReference type="InterPro" id="IPR023115">
    <property type="entry name" value="TIF_IF2_dom3"/>
</dbReference>
<feature type="compositionally biased region" description="Basic and acidic residues" evidence="12">
    <location>
        <begin position="124"/>
        <end position="164"/>
    </location>
</feature>
<dbReference type="FunFam" id="3.40.50.10050:FF:000001">
    <property type="entry name" value="Translation initiation factor IF-2"/>
    <property type="match status" value="1"/>
</dbReference>
<dbReference type="Gene3D" id="2.40.30.10">
    <property type="entry name" value="Translation factors"/>
    <property type="match status" value="2"/>
</dbReference>
<dbReference type="FunFam" id="2.40.30.10:FF:000007">
    <property type="entry name" value="Translation initiation factor IF-2"/>
    <property type="match status" value="1"/>
</dbReference>
<dbReference type="SUPFAM" id="SSF50447">
    <property type="entry name" value="Translation proteins"/>
    <property type="match status" value="2"/>
</dbReference>
<evidence type="ECO:0000256" key="4">
    <source>
        <dbReference type="ARBA" id="ARBA00022490"/>
    </source>
</evidence>
<evidence type="ECO:0000256" key="6">
    <source>
        <dbReference type="ARBA" id="ARBA00022741"/>
    </source>
</evidence>
<dbReference type="InterPro" id="IPR027417">
    <property type="entry name" value="P-loop_NTPase"/>
</dbReference>
<keyword evidence="6 9" id="KW-0547">Nucleotide-binding</keyword>
<dbReference type="SUPFAM" id="SSF52540">
    <property type="entry name" value="P-loop containing nucleoside triphosphate hydrolases"/>
    <property type="match status" value="1"/>
</dbReference>
<gene>
    <name evidence="9" type="primary">infB</name>
    <name evidence="14" type="ORF">SAMN05421508_102236</name>
</gene>
<evidence type="ECO:0000256" key="3">
    <source>
        <dbReference type="ARBA" id="ARBA00020675"/>
    </source>
</evidence>
<dbReference type="EMBL" id="OCNJ01000002">
    <property type="protein sequence ID" value="SOD92041.1"/>
    <property type="molecule type" value="Genomic_DNA"/>
</dbReference>
<dbReference type="GO" id="GO:0005525">
    <property type="term" value="F:GTP binding"/>
    <property type="evidence" value="ECO:0007669"/>
    <property type="project" value="UniProtKB-KW"/>
</dbReference>
<dbReference type="OrthoDB" id="9811804at2"/>
<dbReference type="FunFam" id="2.40.30.10:FF:000008">
    <property type="entry name" value="Translation initiation factor IF-2"/>
    <property type="match status" value="1"/>
</dbReference>
<dbReference type="Gene3D" id="3.40.50.300">
    <property type="entry name" value="P-loop containing nucleotide triphosphate hydrolases"/>
    <property type="match status" value="1"/>
</dbReference>
<dbReference type="Pfam" id="PF22042">
    <property type="entry name" value="EF-G_D2"/>
    <property type="match status" value="1"/>
</dbReference>
<protein>
    <recommendedName>
        <fullName evidence="3 9">Translation initiation factor IF-2</fullName>
    </recommendedName>
</protein>
<evidence type="ECO:0000256" key="2">
    <source>
        <dbReference type="ARBA" id="ARBA00007733"/>
    </source>
</evidence>
<feature type="compositionally biased region" description="Low complexity" evidence="12">
    <location>
        <begin position="167"/>
        <end position="223"/>
    </location>
</feature>
<evidence type="ECO:0000256" key="10">
    <source>
        <dbReference type="RuleBase" id="RU000644"/>
    </source>
</evidence>
<reference evidence="15" key="1">
    <citation type="submission" date="2017-09" db="EMBL/GenBank/DDBJ databases">
        <authorList>
            <person name="Varghese N."/>
            <person name="Submissions S."/>
        </authorList>
    </citation>
    <scope>NUCLEOTIDE SEQUENCE [LARGE SCALE GENOMIC DNA]</scope>
    <source>
        <strain evidence="15">USBA 140</strain>
    </source>
</reference>
<dbReference type="InterPro" id="IPR006847">
    <property type="entry name" value="IF2_N"/>
</dbReference>
<dbReference type="InterPro" id="IPR004161">
    <property type="entry name" value="EFTu-like_2"/>
</dbReference>
<organism evidence="14 15">
    <name type="scientific">Caenispirillum bisanense</name>
    <dbReference type="NCBI Taxonomy" id="414052"/>
    <lineage>
        <taxon>Bacteria</taxon>
        <taxon>Pseudomonadati</taxon>
        <taxon>Pseudomonadota</taxon>
        <taxon>Alphaproteobacteria</taxon>
        <taxon>Rhodospirillales</taxon>
        <taxon>Novispirillaceae</taxon>
        <taxon>Caenispirillum</taxon>
    </lineage>
</organism>
<dbReference type="GO" id="GO:0003743">
    <property type="term" value="F:translation initiation factor activity"/>
    <property type="evidence" value="ECO:0007669"/>
    <property type="project" value="UniProtKB-UniRule"/>
</dbReference>
<dbReference type="CDD" id="cd03702">
    <property type="entry name" value="IF2_mtIF2_II"/>
    <property type="match status" value="1"/>
</dbReference>
<dbReference type="GO" id="GO:0005829">
    <property type="term" value="C:cytosol"/>
    <property type="evidence" value="ECO:0007669"/>
    <property type="project" value="TreeGrafter"/>
</dbReference>
<dbReference type="PANTHER" id="PTHR43381">
    <property type="entry name" value="TRANSLATION INITIATION FACTOR IF-2-RELATED"/>
    <property type="match status" value="1"/>
</dbReference>
<evidence type="ECO:0000313" key="14">
    <source>
        <dbReference type="EMBL" id="SOD92041.1"/>
    </source>
</evidence>
<comment type="function">
    <text evidence="9 10">One of the essential components for the initiation of protein synthesis. Protects formylmethionyl-tRNA from spontaneous hydrolysis and promotes its binding to the 30S ribosomal subunits. Also involved in the hydrolysis of GTP during the formation of the 70S ribosomal complex.</text>
</comment>
<dbReference type="AlphaFoldDB" id="A0A286G945"/>
<dbReference type="CDD" id="cd01887">
    <property type="entry name" value="IF2_eIF5B"/>
    <property type="match status" value="1"/>
</dbReference>
<feature type="binding site" evidence="9">
    <location>
        <begin position="506"/>
        <end position="509"/>
    </location>
    <ligand>
        <name>GTP</name>
        <dbReference type="ChEBI" id="CHEBI:37565"/>
    </ligand>
</feature>
<dbReference type="PANTHER" id="PTHR43381:SF5">
    <property type="entry name" value="TR-TYPE G DOMAIN-CONTAINING PROTEIN"/>
    <property type="match status" value="1"/>
</dbReference>
<name>A0A286G945_9PROT</name>
<evidence type="ECO:0000313" key="15">
    <source>
        <dbReference type="Proteomes" id="UP000219621"/>
    </source>
</evidence>
<feature type="compositionally biased region" description="Low complexity" evidence="12">
    <location>
        <begin position="246"/>
        <end position="259"/>
    </location>
</feature>
<dbReference type="NCBIfam" id="TIGR00231">
    <property type="entry name" value="small_GTP"/>
    <property type="match status" value="1"/>
</dbReference>
<evidence type="ECO:0000256" key="9">
    <source>
        <dbReference type="HAMAP-Rule" id="MF_00100"/>
    </source>
</evidence>
<comment type="subcellular location">
    <subcellularLocation>
        <location evidence="1 9 11">Cytoplasm</location>
    </subcellularLocation>
</comment>
<evidence type="ECO:0000256" key="5">
    <source>
        <dbReference type="ARBA" id="ARBA00022540"/>
    </source>
</evidence>
<dbReference type="SUPFAM" id="SSF52156">
    <property type="entry name" value="Initiation factor IF2/eIF5b, domain 3"/>
    <property type="match status" value="1"/>
</dbReference>
<feature type="binding site" evidence="9">
    <location>
        <begin position="405"/>
        <end position="412"/>
    </location>
    <ligand>
        <name>GTP</name>
        <dbReference type="ChEBI" id="CHEBI:37565"/>
    </ligand>
</feature>
<dbReference type="InterPro" id="IPR000795">
    <property type="entry name" value="T_Tr_GTP-bd_dom"/>
</dbReference>
<comment type="similarity">
    <text evidence="2 9 10">Belongs to the TRAFAC class translation factor GTPase superfamily. Classic translation factor GTPase family. IF-2 subfamily.</text>
</comment>
<comment type="caution">
    <text evidence="9">Lacks conserved residue(s) required for the propagation of feature annotation.</text>
</comment>
<feature type="compositionally biased region" description="Basic and acidic residues" evidence="12">
    <location>
        <begin position="87"/>
        <end position="97"/>
    </location>
</feature>